<dbReference type="SMART" id="SM00418">
    <property type="entry name" value="HTH_ARSR"/>
    <property type="match status" value="1"/>
</dbReference>
<organism evidence="2 3">
    <name type="scientific">Nocardia albiluteola</name>
    <dbReference type="NCBI Taxonomy" id="2842303"/>
    <lineage>
        <taxon>Bacteria</taxon>
        <taxon>Bacillati</taxon>
        <taxon>Actinomycetota</taxon>
        <taxon>Actinomycetes</taxon>
        <taxon>Mycobacteriales</taxon>
        <taxon>Nocardiaceae</taxon>
        <taxon>Nocardia</taxon>
    </lineage>
</organism>
<accession>A0ABS6AYV1</accession>
<protein>
    <submittedName>
        <fullName evidence="2">Helix-turn-helix domain-containing protein</fullName>
    </submittedName>
</protein>
<keyword evidence="3" id="KW-1185">Reference proteome</keyword>
<dbReference type="Gene3D" id="1.10.10.10">
    <property type="entry name" value="Winged helix-like DNA-binding domain superfamily/Winged helix DNA-binding domain"/>
    <property type="match status" value="1"/>
</dbReference>
<dbReference type="PRINTS" id="PR00778">
    <property type="entry name" value="HTHARSR"/>
</dbReference>
<sequence length="102" mass="11291">MRRSLHPDIEDTTVAAVLFALGDPIRLEIVRVLSDGHEHLRPDFDVPCGQSTLSHHMKTLREAGVVFSRPEGTRCFVSLRTELDQRYPGLIAAVLAAADRDG</sequence>
<dbReference type="CDD" id="cd00090">
    <property type="entry name" value="HTH_ARSR"/>
    <property type="match status" value="1"/>
</dbReference>
<proteinExistence type="predicted"/>
<dbReference type="PROSITE" id="PS50987">
    <property type="entry name" value="HTH_ARSR_2"/>
    <property type="match status" value="1"/>
</dbReference>
<name>A0ABS6AYV1_9NOCA</name>
<dbReference type="InterPro" id="IPR036388">
    <property type="entry name" value="WH-like_DNA-bd_sf"/>
</dbReference>
<dbReference type="Proteomes" id="UP000733379">
    <property type="component" value="Unassembled WGS sequence"/>
</dbReference>
<evidence type="ECO:0000313" key="3">
    <source>
        <dbReference type="Proteomes" id="UP000733379"/>
    </source>
</evidence>
<dbReference type="InterPro" id="IPR011991">
    <property type="entry name" value="ArsR-like_HTH"/>
</dbReference>
<reference evidence="2 3" key="1">
    <citation type="submission" date="2021-06" db="EMBL/GenBank/DDBJ databases">
        <title>Actinomycetes sequencing.</title>
        <authorList>
            <person name="Shan Q."/>
        </authorList>
    </citation>
    <scope>NUCLEOTIDE SEQUENCE [LARGE SCALE GENOMIC DNA]</scope>
    <source>
        <strain evidence="2 3">NEAU-G5</strain>
    </source>
</reference>
<evidence type="ECO:0000313" key="2">
    <source>
        <dbReference type="EMBL" id="MBU3063038.1"/>
    </source>
</evidence>
<dbReference type="InterPro" id="IPR036390">
    <property type="entry name" value="WH_DNA-bd_sf"/>
</dbReference>
<feature type="domain" description="HTH arsR-type" evidence="1">
    <location>
        <begin position="6"/>
        <end position="102"/>
    </location>
</feature>
<dbReference type="EMBL" id="JAHKNI010000005">
    <property type="protein sequence ID" value="MBU3063038.1"/>
    <property type="molecule type" value="Genomic_DNA"/>
</dbReference>
<comment type="caution">
    <text evidence="2">The sequence shown here is derived from an EMBL/GenBank/DDBJ whole genome shotgun (WGS) entry which is preliminary data.</text>
</comment>
<dbReference type="RefSeq" id="WP_215917968.1">
    <property type="nucleotide sequence ID" value="NZ_JAHKNI010000005.1"/>
</dbReference>
<gene>
    <name evidence="2" type="ORF">KO481_16080</name>
</gene>
<dbReference type="InterPro" id="IPR001845">
    <property type="entry name" value="HTH_ArsR_DNA-bd_dom"/>
</dbReference>
<dbReference type="SUPFAM" id="SSF46785">
    <property type="entry name" value="Winged helix' DNA-binding domain"/>
    <property type="match status" value="1"/>
</dbReference>
<evidence type="ECO:0000259" key="1">
    <source>
        <dbReference type="PROSITE" id="PS50987"/>
    </source>
</evidence>